<dbReference type="SUPFAM" id="SSF88946">
    <property type="entry name" value="Sigma2 domain of RNA polymerase sigma factors"/>
    <property type="match status" value="1"/>
</dbReference>
<keyword evidence="4" id="KW-0804">Transcription</keyword>
<dbReference type="AlphaFoldDB" id="A0A517TD89"/>
<comment type="similarity">
    <text evidence="1">Belongs to the sigma-70 factor family. ECF subfamily.</text>
</comment>
<keyword evidence="7" id="KW-1185">Reference proteome</keyword>
<keyword evidence="3" id="KW-0731">Sigma factor</keyword>
<dbReference type="EMBL" id="CP036316">
    <property type="protein sequence ID" value="QDT66337.1"/>
    <property type="molecule type" value="Genomic_DNA"/>
</dbReference>
<dbReference type="GO" id="GO:0016987">
    <property type="term" value="F:sigma factor activity"/>
    <property type="evidence" value="ECO:0007669"/>
    <property type="project" value="UniProtKB-KW"/>
</dbReference>
<dbReference type="Proteomes" id="UP000319976">
    <property type="component" value="Chromosome"/>
</dbReference>
<dbReference type="InterPro" id="IPR039425">
    <property type="entry name" value="RNA_pol_sigma-70-like"/>
</dbReference>
<dbReference type="NCBIfam" id="TIGR02989">
    <property type="entry name" value="Sig-70_gvs1"/>
    <property type="match status" value="1"/>
</dbReference>
<evidence type="ECO:0000256" key="1">
    <source>
        <dbReference type="ARBA" id="ARBA00010641"/>
    </source>
</evidence>
<dbReference type="PANTHER" id="PTHR43133">
    <property type="entry name" value="RNA POLYMERASE ECF-TYPE SIGMA FACTO"/>
    <property type="match status" value="1"/>
</dbReference>
<evidence type="ECO:0000256" key="2">
    <source>
        <dbReference type="ARBA" id="ARBA00023015"/>
    </source>
</evidence>
<dbReference type="InterPro" id="IPR014331">
    <property type="entry name" value="RNA_pol_sigma70_ECF_RHOBA"/>
</dbReference>
<accession>A0A517TD89</accession>
<dbReference type="Gene3D" id="1.10.1740.10">
    <property type="match status" value="1"/>
</dbReference>
<evidence type="ECO:0000313" key="7">
    <source>
        <dbReference type="Proteomes" id="UP000319976"/>
    </source>
</evidence>
<proteinExistence type="inferred from homology"/>
<organism evidence="6 7">
    <name type="scientific">Calycomorphotria hydatis</name>
    <dbReference type="NCBI Taxonomy" id="2528027"/>
    <lineage>
        <taxon>Bacteria</taxon>
        <taxon>Pseudomonadati</taxon>
        <taxon>Planctomycetota</taxon>
        <taxon>Planctomycetia</taxon>
        <taxon>Planctomycetales</taxon>
        <taxon>Planctomycetaceae</taxon>
        <taxon>Calycomorphotria</taxon>
    </lineage>
</organism>
<dbReference type="OrthoDB" id="6383365at2"/>
<dbReference type="InterPro" id="IPR036388">
    <property type="entry name" value="WH-like_DNA-bd_sf"/>
</dbReference>
<reference evidence="6 7" key="1">
    <citation type="submission" date="2019-02" db="EMBL/GenBank/DDBJ databases">
        <title>Deep-cultivation of Planctomycetes and their phenomic and genomic characterization uncovers novel biology.</title>
        <authorList>
            <person name="Wiegand S."/>
            <person name="Jogler M."/>
            <person name="Boedeker C."/>
            <person name="Pinto D."/>
            <person name="Vollmers J."/>
            <person name="Rivas-Marin E."/>
            <person name="Kohn T."/>
            <person name="Peeters S.H."/>
            <person name="Heuer A."/>
            <person name="Rast P."/>
            <person name="Oberbeckmann S."/>
            <person name="Bunk B."/>
            <person name="Jeske O."/>
            <person name="Meyerdierks A."/>
            <person name="Storesund J.E."/>
            <person name="Kallscheuer N."/>
            <person name="Luecker S."/>
            <person name="Lage O.M."/>
            <person name="Pohl T."/>
            <person name="Merkel B.J."/>
            <person name="Hornburger P."/>
            <person name="Mueller R.-W."/>
            <person name="Bruemmer F."/>
            <person name="Labrenz M."/>
            <person name="Spormann A.M."/>
            <person name="Op den Camp H."/>
            <person name="Overmann J."/>
            <person name="Amann R."/>
            <person name="Jetten M.S.M."/>
            <person name="Mascher T."/>
            <person name="Medema M.H."/>
            <person name="Devos D.P."/>
            <person name="Kaster A.-K."/>
            <person name="Ovreas L."/>
            <person name="Rohde M."/>
            <person name="Galperin M.Y."/>
            <person name="Jogler C."/>
        </authorList>
    </citation>
    <scope>NUCLEOTIDE SEQUENCE [LARGE SCALE GENOMIC DNA]</scope>
    <source>
        <strain evidence="6 7">V22</strain>
    </source>
</reference>
<dbReference type="InterPro" id="IPR014284">
    <property type="entry name" value="RNA_pol_sigma-70_dom"/>
</dbReference>
<evidence type="ECO:0000313" key="6">
    <source>
        <dbReference type="EMBL" id="QDT66337.1"/>
    </source>
</evidence>
<dbReference type="Pfam" id="PF04542">
    <property type="entry name" value="Sigma70_r2"/>
    <property type="match status" value="1"/>
</dbReference>
<dbReference type="SUPFAM" id="SSF88659">
    <property type="entry name" value="Sigma3 and sigma4 domains of RNA polymerase sigma factors"/>
    <property type="match status" value="1"/>
</dbReference>
<dbReference type="PANTHER" id="PTHR43133:SF51">
    <property type="entry name" value="RNA POLYMERASE SIGMA FACTOR"/>
    <property type="match status" value="1"/>
</dbReference>
<protein>
    <submittedName>
        <fullName evidence="6">RNA polymerase sigma factor</fullName>
    </submittedName>
</protein>
<evidence type="ECO:0000256" key="4">
    <source>
        <dbReference type="ARBA" id="ARBA00023163"/>
    </source>
</evidence>
<name>A0A517TD89_9PLAN</name>
<dbReference type="Gene3D" id="1.10.10.10">
    <property type="entry name" value="Winged helix-like DNA-binding domain superfamily/Winged helix DNA-binding domain"/>
    <property type="match status" value="1"/>
</dbReference>
<feature type="domain" description="RNA polymerase sigma-70 region 2" evidence="5">
    <location>
        <begin position="70"/>
        <end position="134"/>
    </location>
</feature>
<dbReference type="KEGG" id="chya:V22_36030"/>
<evidence type="ECO:0000259" key="5">
    <source>
        <dbReference type="Pfam" id="PF04542"/>
    </source>
</evidence>
<dbReference type="InterPro" id="IPR013325">
    <property type="entry name" value="RNA_pol_sigma_r2"/>
</dbReference>
<keyword evidence="2" id="KW-0805">Transcription regulation</keyword>
<dbReference type="InterPro" id="IPR007627">
    <property type="entry name" value="RNA_pol_sigma70_r2"/>
</dbReference>
<evidence type="ECO:0000256" key="3">
    <source>
        <dbReference type="ARBA" id="ARBA00023082"/>
    </source>
</evidence>
<dbReference type="InterPro" id="IPR013324">
    <property type="entry name" value="RNA_pol_sigma_r3/r4-like"/>
</dbReference>
<gene>
    <name evidence="6" type="ORF">V22_36030</name>
</gene>
<dbReference type="GO" id="GO:0006352">
    <property type="term" value="P:DNA-templated transcription initiation"/>
    <property type="evidence" value="ECO:0007669"/>
    <property type="project" value="InterPro"/>
</dbReference>
<sequence>MRISEVRFSGCICQDFRHFFLLEYGKPNAIRHRKKSHHHEGQPLKAAVRQNFMALPESNQKQRDEFLELFSAAREELRSYVGALVVNIPDADDVFQELCLTLWRRFDDFESGTNFLAWGRAIALNAARTYWRSKVGRRESALIDEALERLSRVHKGQTEFHEFRREGLKKCIGQLSQRDQNFIERVYGDGVSIRQLASRSGKSPNAFYKRLSRLRMRVRQCLEGKSID</sequence>
<dbReference type="NCBIfam" id="TIGR02937">
    <property type="entry name" value="sigma70-ECF"/>
    <property type="match status" value="1"/>
</dbReference>